<sequence length="265" mass="29986">MPPTSMAAAAAQHSRKIRKKRRSWCAFLTACFGRPQERWDTDTANEYVGKLVKVKRRRSGLVRTVPISRTTFVTSPDYVTGSSGDGVAENNRQLRPTPARQVVMANKIDEQILENSNNILESGLTRHCENNNTIQTSQNNNRRKPSDSVPPPQPRRTREKLTAVVDNGRKGKTAKFDSKIGAVITTVTLIVMLIWGKACAVVCMAAWFYLIPRYYNEELMKLTNSSNDGDFDSWDYKKRVVLQGLLDRNRRVRGKILTQIESGRT</sequence>
<protein>
    <recommendedName>
        <fullName evidence="4">Reticulon-like protein</fullName>
    </recommendedName>
</protein>
<feature type="region of interest" description="Disordered" evidence="1">
    <location>
        <begin position="124"/>
        <end position="159"/>
    </location>
</feature>
<dbReference type="EMBL" id="JACGWJ010000007">
    <property type="protein sequence ID" value="KAL0409152.1"/>
    <property type="molecule type" value="Genomic_DNA"/>
</dbReference>
<dbReference type="PANTHER" id="PTHR34379">
    <property type="entry name" value="OS07G0553800 PROTEIN"/>
    <property type="match status" value="1"/>
</dbReference>
<feature type="compositionally biased region" description="Low complexity" evidence="1">
    <location>
        <begin position="130"/>
        <end position="140"/>
    </location>
</feature>
<evidence type="ECO:0008006" key="4">
    <source>
        <dbReference type="Google" id="ProtNLM"/>
    </source>
</evidence>
<reference evidence="3" key="1">
    <citation type="submission" date="2020-06" db="EMBL/GenBank/DDBJ databases">
        <authorList>
            <person name="Li T."/>
            <person name="Hu X."/>
            <person name="Zhang T."/>
            <person name="Song X."/>
            <person name="Zhang H."/>
            <person name="Dai N."/>
            <person name="Sheng W."/>
            <person name="Hou X."/>
            <person name="Wei L."/>
        </authorList>
    </citation>
    <scope>NUCLEOTIDE SEQUENCE</scope>
    <source>
        <strain evidence="3">G02</strain>
        <tissue evidence="3">Leaf</tissue>
    </source>
</reference>
<gene>
    <name evidence="3" type="ORF">Sradi_1849600</name>
</gene>
<dbReference type="PANTHER" id="PTHR34379:SF3">
    <property type="entry name" value="PROTEIN, PUTATIVE-RELATED"/>
    <property type="match status" value="1"/>
</dbReference>
<keyword evidence="2" id="KW-0472">Membrane</keyword>
<keyword evidence="2" id="KW-1133">Transmembrane helix</keyword>
<evidence type="ECO:0000313" key="3">
    <source>
        <dbReference type="EMBL" id="KAL0409152.1"/>
    </source>
</evidence>
<organism evidence="3">
    <name type="scientific">Sesamum radiatum</name>
    <name type="common">Black benniseed</name>
    <dbReference type="NCBI Taxonomy" id="300843"/>
    <lineage>
        <taxon>Eukaryota</taxon>
        <taxon>Viridiplantae</taxon>
        <taxon>Streptophyta</taxon>
        <taxon>Embryophyta</taxon>
        <taxon>Tracheophyta</taxon>
        <taxon>Spermatophyta</taxon>
        <taxon>Magnoliopsida</taxon>
        <taxon>eudicotyledons</taxon>
        <taxon>Gunneridae</taxon>
        <taxon>Pentapetalae</taxon>
        <taxon>asterids</taxon>
        <taxon>lamiids</taxon>
        <taxon>Lamiales</taxon>
        <taxon>Pedaliaceae</taxon>
        <taxon>Sesamum</taxon>
    </lineage>
</organism>
<dbReference type="InterPro" id="IPR040411">
    <property type="entry name" value="At5g23160-like"/>
</dbReference>
<name>A0AAW2TX04_SESRA</name>
<keyword evidence="2" id="KW-0812">Transmembrane</keyword>
<reference evidence="3" key="2">
    <citation type="journal article" date="2024" name="Plant">
        <title>Genomic evolution and insights into agronomic trait innovations of Sesamum species.</title>
        <authorList>
            <person name="Miao H."/>
            <person name="Wang L."/>
            <person name="Qu L."/>
            <person name="Liu H."/>
            <person name="Sun Y."/>
            <person name="Le M."/>
            <person name="Wang Q."/>
            <person name="Wei S."/>
            <person name="Zheng Y."/>
            <person name="Lin W."/>
            <person name="Duan Y."/>
            <person name="Cao H."/>
            <person name="Xiong S."/>
            <person name="Wang X."/>
            <person name="Wei L."/>
            <person name="Li C."/>
            <person name="Ma Q."/>
            <person name="Ju M."/>
            <person name="Zhao R."/>
            <person name="Li G."/>
            <person name="Mu C."/>
            <person name="Tian Q."/>
            <person name="Mei H."/>
            <person name="Zhang T."/>
            <person name="Gao T."/>
            <person name="Zhang H."/>
        </authorList>
    </citation>
    <scope>NUCLEOTIDE SEQUENCE</scope>
    <source>
        <strain evidence="3">G02</strain>
    </source>
</reference>
<evidence type="ECO:0000256" key="1">
    <source>
        <dbReference type="SAM" id="MobiDB-lite"/>
    </source>
</evidence>
<proteinExistence type="predicted"/>
<comment type="caution">
    <text evidence="3">The sequence shown here is derived from an EMBL/GenBank/DDBJ whole genome shotgun (WGS) entry which is preliminary data.</text>
</comment>
<accession>A0AAW2TX04</accession>
<dbReference type="AlphaFoldDB" id="A0AAW2TX04"/>
<evidence type="ECO:0000256" key="2">
    <source>
        <dbReference type="SAM" id="Phobius"/>
    </source>
</evidence>
<feature type="transmembrane region" description="Helical" evidence="2">
    <location>
        <begin position="180"/>
        <end position="210"/>
    </location>
</feature>